<keyword evidence="2 5" id="KW-0963">Cytoplasm</keyword>
<dbReference type="InterPro" id="IPR000182">
    <property type="entry name" value="GNAT_dom"/>
</dbReference>
<dbReference type="InterPro" id="IPR050680">
    <property type="entry name" value="YpeA/RimI_acetyltransf"/>
</dbReference>
<comment type="catalytic activity">
    <reaction evidence="5">
        <text>N-terminal L-alanyl-[ribosomal protein bS18] + acetyl-CoA = N-terminal N(alpha)-acetyl-L-alanyl-[ribosomal protein bS18] + CoA + H(+)</text>
        <dbReference type="Rhea" id="RHEA:43756"/>
        <dbReference type="Rhea" id="RHEA-COMP:10676"/>
        <dbReference type="Rhea" id="RHEA-COMP:10677"/>
        <dbReference type="ChEBI" id="CHEBI:15378"/>
        <dbReference type="ChEBI" id="CHEBI:57287"/>
        <dbReference type="ChEBI" id="CHEBI:57288"/>
        <dbReference type="ChEBI" id="CHEBI:64718"/>
        <dbReference type="ChEBI" id="CHEBI:83683"/>
        <dbReference type="EC" id="2.3.1.266"/>
    </reaction>
</comment>
<dbReference type="PROSITE" id="PS51186">
    <property type="entry name" value="GNAT"/>
    <property type="match status" value="1"/>
</dbReference>
<dbReference type="SUPFAM" id="SSF55729">
    <property type="entry name" value="Acyl-CoA N-acyltransferases (Nat)"/>
    <property type="match status" value="1"/>
</dbReference>
<comment type="caution">
    <text evidence="7">The sequence shown here is derived from an EMBL/GenBank/DDBJ whole genome shotgun (WGS) entry which is preliminary data.</text>
</comment>
<reference evidence="7 8" key="1">
    <citation type="submission" date="2020-03" db="EMBL/GenBank/DDBJ databases">
        <title>Comparative genomics of Weissella paramesenteroides.</title>
        <authorList>
            <person name="Kant R."/>
            <person name="Takala T."/>
            <person name="Saris P."/>
        </authorList>
    </citation>
    <scope>NUCLEOTIDE SEQUENCE [LARGE SCALE GENOMIC DNA]</scope>
    <source>
        <strain evidence="7 8">SJ27-4</strain>
    </source>
</reference>
<dbReference type="InterPro" id="IPR006464">
    <property type="entry name" value="AcTrfase_RimI/Ard1"/>
</dbReference>
<evidence type="ECO:0000256" key="2">
    <source>
        <dbReference type="ARBA" id="ARBA00022490"/>
    </source>
</evidence>
<evidence type="ECO:0000313" key="7">
    <source>
        <dbReference type="EMBL" id="MDF8370126.1"/>
    </source>
</evidence>
<evidence type="ECO:0000256" key="4">
    <source>
        <dbReference type="ARBA" id="ARBA00023315"/>
    </source>
</evidence>
<comment type="subcellular location">
    <subcellularLocation>
        <location evidence="5">Cytoplasm</location>
    </subcellularLocation>
</comment>
<dbReference type="GO" id="GO:0005737">
    <property type="term" value="C:cytoplasm"/>
    <property type="evidence" value="ECO:0007669"/>
    <property type="project" value="UniProtKB-SubCell"/>
</dbReference>
<evidence type="ECO:0000256" key="5">
    <source>
        <dbReference type="RuleBase" id="RU363094"/>
    </source>
</evidence>
<sequence length="150" mass="17392">MNFLYKHDMTAAQLYRIADDAYANGSPWQLKTFQQDLENEYSHYVGIVDHNQLIGFAGGIYLDDTLDISNVAILKTQQGKHLGEILLRAWFDEFNDGTKVLLEVRASNQAAQHLYQRLGFKTYRKRKAYYSRPVEDADLMMLELPIQVKE</sequence>
<dbReference type="PANTHER" id="PTHR43420:SF44">
    <property type="entry name" value="ACETYLTRANSFERASE YPEA"/>
    <property type="match status" value="1"/>
</dbReference>
<feature type="domain" description="N-acetyltransferase" evidence="6">
    <location>
        <begin position="1"/>
        <end position="145"/>
    </location>
</feature>
<dbReference type="AlphaFoldDB" id="A0ABD4XHC6"/>
<dbReference type="Pfam" id="PF00583">
    <property type="entry name" value="Acetyltransf_1"/>
    <property type="match status" value="1"/>
</dbReference>
<name>A0ABD4XHC6_WEIPA</name>
<protein>
    <recommendedName>
        <fullName evidence="5">[Ribosomal protein bS18]-alanine N-acetyltransferase</fullName>
        <ecNumber evidence="5">2.3.1.266</ecNumber>
    </recommendedName>
</protein>
<accession>A0ABD4XHC6</accession>
<keyword evidence="3" id="KW-0808">Transferase</keyword>
<keyword evidence="4" id="KW-0012">Acyltransferase</keyword>
<comment type="similarity">
    <text evidence="1 5">Belongs to the acetyltransferase family. RimI subfamily.</text>
</comment>
<dbReference type="InterPro" id="IPR016181">
    <property type="entry name" value="Acyl_CoA_acyltransferase"/>
</dbReference>
<organism evidence="7 8">
    <name type="scientific">Weissella paramesenteroides</name>
    <name type="common">Leuconostoc paramesenteroides</name>
    <dbReference type="NCBI Taxonomy" id="1249"/>
    <lineage>
        <taxon>Bacteria</taxon>
        <taxon>Bacillati</taxon>
        <taxon>Bacillota</taxon>
        <taxon>Bacilli</taxon>
        <taxon>Lactobacillales</taxon>
        <taxon>Lactobacillaceae</taxon>
        <taxon>Weissella</taxon>
    </lineage>
</organism>
<proteinExistence type="inferred from homology"/>
<keyword evidence="7" id="KW-0689">Ribosomal protein</keyword>
<evidence type="ECO:0000256" key="3">
    <source>
        <dbReference type="ARBA" id="ARBA00022679"/>
    </source>
</evidence>
<dbReference type="Gene3D" id="3.40.630.30">
    <property type="match status" value="1"/>
</dbReference>
<evidence type="ECO:0000313" key="8">
    <source>
        <dbReference type="Proteomes" id="UP001215461"/>
    </source>
</evidence>
<dbReference type="EMBL" id="JAANXN010000001">
    <property type="protein sequence ID" value="MDF8370126.1"/>
    <property type="molecule type" value="Genomic_DNA"/>
</dbReference>
<evidence type="ECO:0000256" key="1">
    <source>
        <dbReference type="ARBA" id="ARBA00005395"/>
    </source>
</evidence>
<dbReference type="PANTHER" id="PTHR43420">
    <property type="entry name" value="ACETYLTRANSFERASE"/>
    <property type="match status" value="1"/>
</dbReference>
<comment type="function">
    <text evidence="5">Acetylates the N-terminal alanine of ribosomal protein bS18.</text>
</comment>
<dbReference type="GO" id="GO:0008999">
    <property type="term" value="F:protein-N-terminal-alanine acetyltransferase activity"/>
    <property type="evidence" value="ECO:0007669"/>
    <property type="project" value="UniProtKB-EC"/>
</dbReference>
<keyword evidence="7" id="KW-0687">Ribonucleoprotein</keyword>
<dbReference type="NCBIfam" id="TIGR01575">
    <property type="entry name" value="rimI"/>
    <property type="match status" value="1"/>
</dbReference>
<evidence type="ECO:0000259" key="6">
    <source>
        <dbReference type="PROSITE" id="PS51186"/>
    </source>
</evidence>
<gene>
    <name evidence="7" type="primary">rimI</name>
    <name evidence="7" type="ORF">G9403_00385</name>
</gene>
<dbReference type="GO" id="GO:0005840">
    <property type="term" value="C:ribosome"/>
    <property type="evidence" value="ECO:0007669"/>
    <property type="project" value="UniProtKB-KW"/>
</dbReference>
<dbReference type="Proteomes" id="UP001215461">
    <property type="component" value="Unassembled WGS sequence"/>
</dbReference>
<dbReference type="EC" id="2.3.1.266" evidence="5"/>
<dbReference type="RefSeq" id="WP_140836439.1">
    <property type="nucleotide sequence ID" value="NZ_CAXLJE010000001.1"/>
</dbReference>
<dbReference type="CDD" id="cd04301">
    <property type="entry name" value="NAT_SF"/>
    <property type="match status" value="1"/>
</dbReference>